<name>A0AC61MPJ3_9FIRM</name>
<reference evidence="1 2" key="1">
    <citation type="journal article" date="2022" name="Int. J. Syst. Evol. Microbiol.">
        <title>Miniphocaeibacter halophilus sp. nov., an ammonium-tolerant acetate-producing bacterium isolated from a biogas system.</title>
        <authorList>
            <person name="Schnurer A."/>
            <person name="Singh A."/>
            <person name="Bi S."/>
            <person name="Qiao W."/>
            <person name="Westerholm M."/>
        </authorList>
    </citation>
    <scope>NUCLEOTIDE SEQUENCE [LARGE SCALE GENOMIC DNA]</scope>
    <source>
        <strain evidence="1 2">AMB_01</strain>
    </source>
</reference>
<evidence type="ECO:0000313" key="2">
    <source>
        <dbReference type="Proteomes" id="UP000595814"/>
    </source>
</evidence>
<keyword evidence="2" id="KW-1185">Reference proteome</keyword>
<evidence type="ECO:0000313" key="1">
    <source>
        <dbReference type="EMBL" id="QQK07477.1"/>
    </source>
</evidence>
<proteinExistence type="predicted"/>
<gene>
    <name evidence="1" type="ORF">JFY71_09260</name>
</gene>
<dbReference type="EMBL" id="CP066744">
    <property type="protein sequence ID" value="QQK07477.1"/>
    <property type="molecule type" value="Genomic_DNA"/>
</dbReference>
<protein>
    <submittedName>
        <fullName evidence="1">YitT family protein</fullName>
    </submittedName>
</protein>
<sequence>MMNLLKKYGKQFKKITIVTFGSILVAVGIYFFIMDYQIPLGGISGFAIALQNLFPKLQVGYVMTTLNILLFILSYIFLGKEYVGYTLYSSLIVSNTITLLENLVPLKEALTSNILLSVIIGVILSGLGIAIVITQNATTGGTEILASIINKYTNIDIGRSIMFADGLVVLFGIYAVNIEVGLYALVGLGLNTLVINWAISGLNTKINMVIITEKFEIVNKFIIEHMERGSTVYLAEGGFSRERKQIINTIVSRSEYFVIKNYVSEVDPKAFVIMNYVNEVVGEGFTHEPEDLKDMY</sequence>
<accession>A0AC61MPJ3</accession>
<organism evidence="1 2">
    <name type="scientific">Miniphocaeibacter halophilus</name>
    <dbReference type="NCBI Taxonomy" id="2931922"/>
    <lineage>
        <taxon>Bacteria</taxon>
        <taxon>Bacillati</taxon>
        <taxon>Bacillota</taxon>
        <taxon>Tissierellia</taxon>
        <taxon>Tissierellales</taxon>
        <taxon>Peptoniphilaceae</taxon>
        <taxon>Miniphocaeibacter</taxon>
    </lineage>
</organism>
<dbReference type="Proteomes" id="UP000595814">
    <property type="component" value="Chromosome"/>
</dbReference>